<organism evidence="9 10">
    <name type="scientific">Crocodylus porosus</name>
    <name type="common">Saltwater crocodile</name>
    <name type="synonym">Estuarine crocodile</name>
    <dbReference type="NCBI Taxonomy" id="8502"/>
    <lineage>
        <taxon>Eukaryota</taxon>
        <taxon>Metazoa</taxon>
        <taxon>Chordata</taxon>
        <taxon>Craniata</taxon>
        <taxon>Vertebrata</taxon>
        <taxon>Euteleostomi</taxon>
        <taxon>Archelosauria</taxon>
        <taxon>Archosauria</taxon>
        <taxon>Crocodylia</taxon>
        <taxon>Longirostres</taxon>
        <taxon>Crocodylidae</taxon>
        <taxon>Crocodylus</taxon>
    </lineage>
</organism>
<dbReference type="AlphaFoldDB" id="A0A7M4EXZ7"/>
<evidence type="ECO:0000256" key="6">
    <source>
        <dbReference type="ARBA" id="ARBA00022989"/>
    </source>
</evidence>
<dbReference type="CDD" id="cd02123">
    <property type="entry name" value="PA_C_RZF_like"/>
    <property type="match status" value="1"/>
</dbReference>
<evidence type="ECO:0000259" key="8">
    <source>
        <dbReference type="Pfam" id="PF02225"/>
    </source>
</evidence>
<keyword evidence="3" id="KW-0479">Metal-binding</keyword>
<keyword evidence="4" id="KW-0863">Zinc-finger</keyword>
<evidence type="ECO:0000256" key="2">
    <source>
        <dbReference type="ARBA" id="ARBA00022692"/>
    </source>
</evidence>
<dbReference type="Pfam" id="PF02225">
    <property type="entry name" value="PA"/>
    <property type="match status" value="1"/>
</dbReference>
<comment type="subcellular location">
    <subcellularLocation>
        <location evidence="1">Membrane</location>
    </subcellularLocation>
</comment>
<reference evidence="9" key="2">
    <citation type="submission" date="2025-09" db="UniProtKB">
        <authorList>
            <consortium name="Ensembl"/>
        </authorList>
    </citation>
    <scope>IDENTIFICATION</scope>
</reference>
<dbReference type="Proteomes" id="UP000594220">
    <property type="component" value="Unplaced"/>
</dbReference>
<dbReference type="OMA" id="MPANACH"/>
<feature type="domain" description="PA" evidence="8">
    <location>
        <begin position="51"/>
        <end position="137"/>
    </location>
</feature>
<name>A0A7M4EXZ7_CROPO</name>
<dbReference type="GO" id="GO:0005737">
    <property type="term" value="C:cytoplasm"/>
    <property type="evidence" value="ECO:0007669"/>
    <property type="project" value="UniProtKB-ARBA"/>
</dbReference>
<keyword evidence="7" id="KW-0472">Membrane</keyword>
<dbReference type="InterPro" id="IPR003137">
    <property type="entry name" value="PA_domain"/>
</dbReference>
<accession>A0A7M4EXZ7</accession>
<dbReference type="GeneTree" id="ENSGT00940000163061"/>
<evidence type="ECO:0000256" key="4">
    <source>
        <dbReference type="ARBA" id="ARBA00022771"/>
    </source>
</evidence>
<dbReference type="SUPFAM" id="SSF52025">
    <property type="entry name" value="PA domain"/>
    <property type="match status" value="1"/>
</dbReference>
<sequence>MVALFLLFGQVLDGETFLHAVYNRSCTSQDFMALPALFGPPLPRRGMIGYLIEAMPANACHPMESPATSSNSSRNDILLIRRPNCTFGAKVFHTQQAGYRAAIVYNVNSRALADMVTDIEEIRQQTETPSVFTGGTTSKLLNRRNNRLCSHRPISTPVHLP</sequence>
<evidence type="ECO:0000256" key="1">
    <source>
        <dbReference type="ARBA" id="ARBA00004370"/>
    </source>
</evidence>
<keyword evidence="10" id="KW-1185">Reference proteome</keyword>
<dbReference type="InterPro" id="IPR044744">
    <property type="entry name" value="ZNRF4/RNF13/RNF167_PA"/>
</dbReference>
<dbReference type="InterPro" id="IPR046450">
    <property type="entry name" value="PA_dom_sf"/>
</dbReference>
<dbReference type="Gene3D" id="3.50.30.30">
    <property type="match status" value="1"/>
</dbReference>
<evidence type="ECO:0000313" key="9">
    <source>
        <dbReference type="Ensembl" id="ENSCPRP00005016547.1"/>
    </source>
</evidence>
<dbReference type="GO" id="GO:0016020">
    <property type="term" value="C:membrane"/>
    <property type="evidence" value="ECO:0007669"/>
    <property type="project" value="UniProtKB-SubCell"/>
</dbReference>
<keyword evidence="6" id="KW-1133">Transmembrane helix</keyword>
<dbReference type="Ensembl" id="ENSCPRT00005019393.1">
    <property type="protein sequence ID" value="ENSCPRP00005016547.1"/>
    <property type="gene ID" value="ENSCPRG00005011539.1"/>
</dbReference>
<proteinExistence type="predicted"/>
<protein>
    <recommendedName>
        <fullName evidence="8">PA domain-containing protein</fullName>
    </recommendedName>
</protein>
<dbReference type="GO" id="GO:0008270">
    <property type="term" value="F:zinc ion binding"/>
    <property type="evidence" value="ECO:0007669"/>
    <property type="project" value="UniProtKB-KW"/>
</dbReference>
<evidence type="ECO:0000256" key="7">
    <source>
        <dbReference type="ARBA" id="ARBA00023136"/>
    </source>
</evidence>
<evidence type="ECO:0000256" key="5">
    <source>
        <dbReference type="ARBA" id="ARBA00022833"/>
    </source>
</evidence>
<evidence type="ECO:0000256" key="3">
    <source>
        <dbReference type="ARBA" id="ARBA00022723"/>
    </source>
</evidence>
<evidence type="ECO:0000313" key="10">
    <source>
        <dbReference type="Proteomes" id="UP000594220"/>
    </source>
</evidence>
<keyword evidence="2" id="KW-0812">Transmembrane</keyword>
<keyword evidence="5" id="KW-0862">Zinc</keyword>
<reference evidence="9" key="1">
    <citation type="submission" date="2025-08" db="UniProtKB">
        <authorList>
            <consortium name="Ensembl"/>
        </authorList>
    </citation>
    <scope>IDENTIFICATION</scope>
</reference>